<evidence type="ECO:0000313" key="3">
    <source>
        <dbReference type="Proteomes" id="UP001143347"/>
    </source>
</evidence>
<name>A0A9X3D7D6_9ACTN</name>
<sequence>MTALFGGRQRRRDHEPALAELPAWGLEIMMALYGPETIQRECAREEVSHERVRPQRARRDQSRVHMPERREPAIDGQCVDDAARCDTARSDSARRDDALPPPSPLIVELEAMNELVKYLERKLKRH</sequence>
<accession>A0A9X3D7D6</accession>
<feature type="compositionally biased region" description="Basic and acidic residues" evidence="1">
    <location>
        <begin position="44"/>
        <end position="73"/>
    </location>
</feature>
<dbReference type="Proteomes" id="UP001143347">
    <property type="component" value="Unassembled WGS sequence"/>
</dbReference>
<organism evidence="2 3">
    <name type="scientific">Gordonia aquimaris</name>
    <dbReference type="NCBI Taxonomy" id="2984863"/>
    <lineage>
        <taxon>Bacteria</taxon>
        <taxon>Bacillati</taxon>
        <taxon>Actinomycetota</taxon>
        <taxon>Actinomycetes</taxon>
        <taxon>Mycobacteriales</taxon>
        <taxon>Gordoniaceae</taxon>
        <taxon>Gordonia</taxon>
    </lineage>
</organism>
<feature type="compositionally biased region" description="Basic and acidic residues" evidence="1">
    <location>
        <begin position="81"/>
        <end position="98"/>
    </location>
</feature>
<protein>
    <submittedName>
        <fullName evidence="2">Uncharacterized protein</fullName>
    </submittedName>
</protein>
<keyword evidence="3" id="KW-1185">Reference proteome</keyword>
<comment type="caution">
    <text evidence="2">The sequence shown here is derived from an EMBL/GenBank/DDBJ whole genome shotgun (WGS) entry which is preliminary data.</text>
</comment>
<reference evidence="2" key="1">
    <citation type="submission" date="2022-10" db="EMBL/GenBank/DDBJ databases">
        <title>WGS of marine actinomycetes from Thailand.</title>
        <authorList>
            <person name="Thawai C."/>
        </authorList>
    </citation>
    <scope>NUCLEOTIDE SEQUENCE</scope>
    <source>
        <strain evidence="2">SW21</strain>
    </source>
</reference>
<gene>
    <name evidence="2" type="ORF">OSB52_20750</name>
</gene>
<dbReference type="AlphaFoldDB" id="A0A9X3D7D6"/>
<evidence type="ECO:0000256" key="1">
    <source>
        <dbReference type="SAM" id="MobiDB-lite"/>
    </source>
</evidence>
<dbReference type="RefSeq" id="WP_235724533.1">
    <property type="nucleotide sequence ID" value="NZ_JAPKFM010000028.1"/>
</dbReference>
<evidence type="ECO:0000313" key="2">
    <source>
        <dbReference type="EMBL" id="MCX2966515.1"/>
    </source>
</evidence>
<dbReference type="EMBL" id="JAPKFM010000028">
    <property type="protein sequence ID" value="MCX2966515.1"/>
    <property type="molecule type" value="Genomic_DNA"/>
</dbReference>
<proteinExistence type="predicted"/>
<feature type="region of interest" description="Disordered" evidence="1">
    <location>
        <begin position="44"/>
        <end position="103"/>
    </location>
</feature>